<dbReference type="AlphaFoldDB" id="A0A0N7MA98"/>
<dbReference type="EMBL" id="CYTW01000004">
    <property type="protein sequence ID" value="CUK08967.1"/>
    <property type="molecule type" value="Genomic_DNA"/>
</dbReference>
<protein>
    <submittedName>
        <fullName evidence="2">Putative membrane protein</fullName>
    </submittedName>
</protein>
<evidence type="ECO:0000313" key="3">
    <source>
        <dbReference type="Proteomes" id="UP000051870"/>
    </source>
</evidence>
<dbReference type="Gene3D" id="2.30.30.40">
    <property type="entry name" value="SH3 Domains"/>
    <property type="match status" value="1"/>
</dbReference>
<feature type="chain" id="PRO_5006016021" evidence="1">
    <location>
        <begin position="20"/>
        <end position="207"/>
    </location>
</feature>
<feature type="signal peptide" evidence="1">
    <location>
        <begin position="1"/>
        <end position="19"/>
    </location>
</feature>
<reference evidence="3" key="1">
    <citation type="submission" date="2015-09" db="EMBL/GenBank/DDBJ databases">
        <authorList>
            <person name="Rodrigo-Torres Lidia"/>
            <person name="Arahal R.David."/>
        </authorList>
    </citation>
    <scope>NUCLEOTIDE SEQUENCE [LARGE SCALE GENOMIC DNA]</scope>
    <source>
        <strain evidence="3">CECT 7735</strain>
    </source>
</reference>
<keyword evidence="3" id="KW-1185">Reference proteome</keyword>
<evidence type="ECO:0000256" key="1">
    <source>
        <dbReference type="SAM" id="SignalP"/>
    </source>
</evidence>
<organism evidence="2 3">
    <name type="scientific">Shimia thalassica</name>
    <dbReference type="NCBI Taxonomy" id="1715693"/>
    <lineage>
        <taxon>Bacteria</taxon>
        <taxon>Pseudomonadati</taxon>
        <taxon>Pseudomonadota</taxon>
        <taxon>Alphaproteobacteria</taxon>
        <taxon>Rhodobacterales</taxon>
        <taxon>Roseobacteraceae</taxon>
    </lineage>
</organism>
<keyword evidence="1" id="KW-0732">Signal</keyword>
<dbReference type="Proteomes" id="UP000051870">
    <property type="component" value="Unassembled WGS sequence"/>
</dbReference>
<sequence length="207" mass="22245">MKRLLLAICMSCFPIAVLAGDFPALFDVTGVASDDTLNIRAKPEAGSQQVGTFSFDQQNIEVITLSPDEKWGMVGLGETSGWVAVRFLERVSSESWAHDTTSLACSGTEPFWSTGITDARQTLEFQLFDNSKLTFEAAWQATPQGFTGGTLGLLARADNGDSAYTTIVTGQCSDGMSDRTFGMTISIFLSQGEQITGYQGCCSLQSD</sequence>
<accession>A0A0N7MA98</accession>
<dbReference type="STRING" id="1715693.PH7735_03314"/>
<dbReference type="GeneID" id="83882293"/>
<gene>
    <name evidence="2" type="ORF">PH7735_03314</name>
</gene>
<dbReference type="RefSeq" id="WP_145865356.1">
    <property type="nucleotide sequence ID" value="NZ_CYTW01000004.1"/>
</dbReference>
<proteinExistence type="predicted"/>
<name>A0A0N7MA98_9RHOB</name>
<evidence type="ECO:0000313" key="2">
    <source>
        <dbReference type="EMBL" id="CUK08967.1"/>
    </source>
</evidence>